<dbReference type="Gene3D" id="3.40.1030.10">
    <property type="entry name" value="Nucleoside phosphorylase/phosphoribosyltransferase catalytic domain"/>
    <property type="match status" value="1"/>
</dbReference>
<keyword evidence="3 9" id="KW-0328">Glycosyltransferase</keyword>
<feature type="binding site" evidence="9">
    <location>
        <position position="224"/>
    </location>
    <ligand>
        <name>Mg(2+)</name>
        <dbReference type="ChEBI" id="CHEBI:18420"/>
        <label>2</label>
    </ligand>
</feature>
<evidence type="ECO:0000256" key="2">
    <source>
        <dbReference type="ARBA" id="ARBA00022605"/>
    </source>
</evidence>
<feature type="binding site" evidence="9">
    <location>
        <position position="110"/>
    </location>
    <ligand>
        <name>anthranilate</name>
        <dbReference type="ChEBI" id="CHEBI:16567"/>
        <label>1</label>
    </ligand>
</feature>
<dbReference type="GO" id="GO:0000162">
    <property type="term" value="P:L-tryptophan biosynthetic process"/>
    <property type="evidence" value="ECO:0007669"/>
    <property type="project" value="UniProtKB-UniRule"/>
</dbReference>
<comment type="subunit">
    <text evidence="9">Homodimer.</text>
</comment>
<feature type="binding site" evidence="9">
    <location>
        <position position="119"/>
    </location>
    <ligand>
        <name>5-phospho-alpha-D-ribose 1-diphosphate</name>
        <dbReference type="ChEBI" id="CHEBI:58017"/>
    </ligand>
</feature>
<proteinExistence type="inferred from homology"/>
<dbReference type="FunFam" id="3.40.1030.10:FF:000002">
    <property type="entry name" value="Anthranilate phosphoribosyltransferase"/>
    <property type="match status" value="1"/>
</dbReference>
<comment type="similarity">
    <text evidence="8">In the C-terminal section; belongs to the anthranilate phosphoribosyltransferase family.</text>
</comment>
<comment type="cofactor">
    <cofactor evidence="9">
        <name>Mg(2+)</name>
        <dbReference type="ChEBI" id="CHEBI:18420"/>
    </cofactor>
    <text evidence="9">Binds 2 magnesium ions per monomer.</text>
</comment>
<dbReference type="InterPro" id="IPR005940">
    <property type="entry name" value="Anthranilate_Pribosyl_Tfrase"/>
</dbReference>
<evidence type="ECO:0000259" key="11">
    <source>
        <dbReference type="Pfam" id="PF02885"/>
    </source>
</evidence>
<dbReference type="InterPro" id="IPR000312">
    <property type="entry name" value="Glycosyl_Trfase_fam3"/>
</dbReference>
<dbReference type="GO" id="GO:0005829">
    <property type="term" value="C:cytosol"/>
    <property type="evidence" value="ECO:0007669"/>
    <property type="project" value="TreeGrafter"/>
</dbReference>
<dbReference type="Proteomes" id="UP000035553">
    <property type="component" value="Unassembled WGS sequence"/>
</dbReference>
<evidence type="ECO:0000256" key="5">
    <source>
        <dbReference type="ARBA" id="ARBA00022822"/>
    </source>
</evidence>
<dbReference type="NCBIfam" id="TIGR01245">
    <property type="entry name" value="trpD"/>
    <property type="match status" value="1"/>
</dbReference>
<feature type="binding site" evidence="9">
    <location>
        <begin position="82"/>
        <end position="83"/>
    </location>
    <ligand>
        <name>5-phospho-alpha-D-ribose 1-diphosphate</name>
        <dbReference type="ChEBI" id="CHEBI:58017"/>
    </ligand>
</feature>
<accession>A0A0U1QLL0</accession>
<dbReference type="Pfam" id="PF00591">
    <property type="entry name" value="Glycos_transf_3"/>
    <property type="match status" value="1"/>
</dbReference>
<keyword evidence="2 9" id="KW-0028">Amino-acid biosynthesis</keyword>
<sequence>MFQEILKELVLGKTLSEKEAEVVMNDIMDGKVNSNQISAYLALLSLRGETADELTGSVRGMRAHALPLKYKHPLLDIVGTGGDGMATFNLSTAAAVVLSSLGVNVAKHGNRSVSSTSGAADALEALGISIQSTPASAAALLDQTHMCFLFAPLYHASMRYAIEPRKSLGFRTIFNQLGPLTNPAGAAYQLLGVYSRELAKRYAEVLVKLNTKRALVVTGSDGMDELTITGKTDAYLIENNQIHSFVLTPEDVGLTRGTIEELRVHNPQESAKIIETVLTGVSRNASAVNAVLLNAGAGLFTAGRTNSIAEGVREAREAIQSGRAAKQLGLLRAKTKVMLHV</sequence>
<evidence type="ECO:0000256" key="3">
    <source>
        <dbReference type="ARBA" id="ARBA00022676"/>
    </source>
</evidence>
<feature type="binding site" evidence="9">
    <location>
        <position position="79"/>
    </location>
    <ligand>
        <name>5-phospho-alpha-D-ribose 1-diphosphate</name>
        <dbReference type="ChEBI" id="CHEBI:58017"/>
    </ligand>
</feature>
<feature type="binding site" evidence="9">
    <location>
        <position position="225"/>
    </location>
    <ligand>
        <name>Mg(2+)</name>
        <dbReference type="ChEBI" id="CHEBI:18420"/>
        <label>2</label>
    </ligand>
</feature>
<evidence type="ECO:0000259" key="10">
    <source>
        <dbReference type="Pfam" id="PF00591"/>
    </source>
</evidence>
<organism evidence="12 13">
    <name type="scientific">Sporolactobacillus inulinus CASD</name>
    <dbReference type="NCBI Taxonomy" id="1069536"/>
    <lineage>
        <taxon>Bacteria</taxon>
        <taxon>Bacillati</taxon>
        <taxon>Bacillota</taxon>
        <taxon>Bacilli</taxon>
        <taxon>Bacillales</taxon>
        <taxon>Sporolactobacillaceae</taxon>
        <taxon>Sporolactobacillus</taxon>
    </lineage>
</organism>
<keyword evidence="9" id="KW-0479">Metal-binding</keyword>
<dbReference type="RefSeq" id="WP_010023586.1">
    <property type="nucleotide sequence ID" value="NZ_AFVQ02000180.1"/>
</dbReference>
<name>A0A0U1QLL0_9BACL</name>
<dbReference type="InterPro" id="IPR035902">
    <property type="entry name" value="Nuc_phospho_transferase"/>
</dbReference>
<reference evidence="12 13" key="1">
    <citation type="journal article" date="2011" name="J. Bacteriol.">
        <title>Draft genome sequence of Sporolactobacillus inulinus strain CASD, an efficient D-lactic acid-producing bacterium with high-concentration lactate tolerance capability.</title>
        <authorList>
            <person name="Yu B."/>
            <person name="Su F."/>
            <person name="Wang L."/>
            <person name="Xu K."/>
            <person name="Zhao B."/>
            <person name="Xu P."/>
        </authorList>
    </citation>
    <scope>NUCLEOTIDE SEQUENCE [LARGE SCALE GENOMIC DNA]</scope>
    <source>
        <strain evidence="12 13">CASD</strain>
    </source>
</reference>
<evidence type="ECO:0000256" key="7">
    <source>
        <dbReference type="ARBA" id="ARBA00052328"/>
    </source>
</evidence>
<dbReference type="SUPFAM" id="SSF47648">
    <property type="entry name" value="Nucleoside phosphorylase/phosphoribosyltransferase N-terminal domain"/>
    <property type="match status" value="1"/>
</dbReference>
<dbReference type="Gene3D" id="1.20.970.10">
    <property type="entry name" value="Transferase, Pyrimidine Nucleoside Phosphorylase, Chain C"/>
    <property type="match status" value="1"/>
</dbReference>
<dbReference type="InterPro" id="IPR017459">
    <property type="entry name" value="Glycosyl_Trfase_fam3_N_dom"/>
</dbReference>
<dbReference type="UniPathway" id="UPA00035">
    <property type="reaction ID" value="UER00041"/>
</dbReference>
<dbReference type="GO" id="GO:0004048">
    <property type="term" value="F:anthranilate phosphoribosyltransferase activity"/>
    <property type="evidence" value="ECO:0007669"/>
    <property type="project" value="UniProtKB-UniRule"/>
</dbReference>
<dbReference type="EC" id="2.4.2.18" evidence="9"/>
<dbReference type="EMBL" id="AFVQ02000180">
    <property type="protein sequence ID" value="KLI01662.1"/>
    <property type="molecule type" value="Genomic_DNA"/>
</dbReference>
<evidence type="ECO:0000313" key="13">
    <source>
        <dbReference type="Proteomes" id="UP000035553"/>
    </source>
</evidence>
<feature type="binding site" evidence="9">
    <location>
        <position position="91"/>
    </location>
    <ligand>
        <name>Mg(2+)</name>
        <dbReference type="ChEBI" id="CHEBI:18420"/>
        <label>1</label>
    </ligand>
</feature>
<dbReference type="GO" id="GO:0000287">
    <property type="term" value="F:magnesium ion binding"/>
    <property type="evidence" value="ECO:0007669"/>
    <property type="project" value="UniProtKB-UniRule"/>
</dbReference>
<comment type="function">
    <text evidence="9">Catalyzes the transfer of the phosphoribosyl group of 5-phosphorylribose-1-pyrophosphate (PRPP) to anthranilate to yield N-(5'-phosphoribosyl)-anthranilate (PRA).</text>
</comment>
<evidence type="ECO:0000256" key="8">
    <source>
        <dbReference type="ARBA" id="ARBA00061188"/>
    </source>
</evidence>
<comment type="similarity">
    <text evidence="9">Belongs to the anthranilate phosphoribosyltransferase family.</text>
</comment>
<dbReference type="HAMAP" id="MF_00211">
    <property type="entry name" value="TrpD"/>
    <property type="match status" value="1"/>
</dbReference>
<dbReference type="PANTHER" id="PTHR43285">
    <property type="entry name" value="ANTHRANILATE PHOSPHORIBOSYLTRANSFERASE"/>
    <property type="match status" value="1"/>
</dbReference>
<evidence type="ECO:0000256" key="9">
    <source>
        <dbReference type="HAMAP-Rule" id="MF_00211"/>
    </source>
</evidence>
<dbReference type="STRING" id="1069536.SINU_12290"/>
<feature type="binding site" evidence="9">
    <location>
        <position position="225"/>
    </location>
    <ligand>
        <name>Mg(2+)</name>
        <dbReference type="ChEBI" id="CHEBI:18420"/>
        <label>1</label>
    </ligand>
</feature>
<feature type="binding site" evidence="9">
    <location>
        <position position="87"/>
    </location>
    <ligand>
        <name>5-phospho-alpha-D-ribose 1-diphosphate</name>
        <dbReference type="ChEBI" id="CHEBI:58017"/>
    </ligand>
</feature>
<comment type="pathway">
    <text evidence="1 9">Amino-acid biosynthesis; L-tryptophan biosynthesis; L-tryptophan from chorismate: step 2/5.</text>
</comment>
<comment type="catalytic activity">
    <reaction evidence="7 9">
        <text>N-(5-phospho-beta-D-ribosyl)anthranilate + diphosphate = 5-phospho-alpha-D-ribose 1-diphosphate + anthranilate</text>
        <dbReference type="Rhea" id="RHEA:11768"/>
        <dbReference type="ChEBI" id="CHEBI:16567"/>
        <dbReference type="ChEBI" id="CHEBI:18277"/>
        <dbReference type="ChEBI" id="CHEBI:33019"/>
        <dbReference type="ChEBI" id="CHEBI:58017"/>
        <dbReference type="EC" id="2.4.2.18"/>
    </reaction>
</comment>
<evidence type="ECO:0000256" key="6">
    <source>
        <dbReference type="ARBA" id="ARBA00023141"/>
    </source>
</evidence>
<feature type="binding site" evidence="9">
    <location>
        <begin position="89"/>
        <end position="92"/>
    </location>
    <ligand>
        <name>5-phospho-alpha-D-ribose 1-diphosphate</name>
        <dbReference type="ChEBI" id="CHEBI:58017"/>
    </ligand>
</feature>
<feature type="binding site" evidence="9">
    <location>
        <position position="79"/>
    </location>
    <ligand>
        <name>anthranilate</name>
        <dbReference type="ChEBI" id="CHEBI:16567"/>
        <label>1</label>
    </ligand>
</feature>
<keyword evidence="13" id="KW-1185">Reference proteome</keyword>
<keyword evidence="4 9" id="KW-0808">Transferase</keyword>
<dbReference type="AlphaFoldDB" id="A0A0U1QLL0"/>
<dbReference type="SUPFAM" id="SSF52418">
    <property type="entry name" value="Nucleoside phosphorylase/phosphoribosyltransferase catalytic domain"/>
    <property type="match status" value="1"/>
</dbReference>
<comment type="caution">
    <text evidence="12">The sequence shown here is derived from an EMBL/GenBank/DDBJ whole genome shotgun (WGS) entry which is preliminary data.</text>
</comment>
<feature type="binding site" evidence="9">
    <location>
        <begin position="107"/>
        <end position="115"/>
    </location>
    <ligand>
        <name>5-phospho-alpha-D-ribose 1-diphosphate</name>
        <dbReference type="ChEBI" id="CHEBI:58017"/>
    </ligand>
</feature>
<evidence type="ECO:0000313" key="12">
    <source>
        <dbReference type="EMBL" id="KLI01662.1"/>
    </source>
</evidence>
<feature type="domain" description="Glycosyl transferase family 3 N-terminal" evidence="11">
    <location>
        <begin position="3"/>
        <end position="65"/>
    </location>
</feature>
<dbReference type="Pfam" id="PF02885">
    <property type="entry name" value="Glycos_trans_3N"/>
    <property type="match status" value="1"/>
</dbReference>
<feature type="binding site" evidence="9">
    <location>
        <position position="165"/>
    </location>
    <ligand>
        <name>anthranilate</name>
        <dbReference type="ChEBI" id="CHEBI:16567"/>
        <label>2</label>
    </ligand>
</feature>
<keyword evidence="6 9" id="KW-0057">Aromatic amino acid biosynthesis</keyword>
<evidence type="ECO:0000256" key="4">
    <source>
        <dbReference type="ARBA" id="ARBA00022679"/>
    </source>
</evidence>
<dbReference type="OrthoDB" id="9806430at2"/>
<protein>
    <recommendedName>
        <fullName evidence="9">Anthranilate phosphoribosyltransferase</fullName>
        <ecNumber evidence="9">2.4.2.18</ecNumber>
    </recommendedName>
</protein>
<gene>
    <name evidence="9 12" type="primary">trpD</name>
    <name evidence="12" type="ORF">SINU_12290</name>
</gene>
<dbReference type="PANTHER" id="PTHR43285:SF2">
    <property type="entry name" value="ANTHRANILATE PHOSPHORIBOSYLTRANSFERASE"/>
    <property type="match status" value="1"/>
</dbReference>
<dbReference type="InterPro" id="IPR036320">
    <property type="entry name" value="Glycosyl_Trfase_fam3_N_dom_sf"/>
</dbReference>
<comment type="caution">
    <text evidence="9">Lacks conserved residue(s) required for the propagation of feature annotation.</text>
</comment>
<keyword evidence="9" id="KW-0460">Magnesium</keyword>
<evidence type="ECO:0000256" key="1">
    <source>
        <dbReference type="ARBA" id="ARBA00004907"/>
    </source>
</evidence>
<keyword evidence="5 9" id="KW-0822">Tryptophan biosynthesis</keyword>
<feature type="domain" description="Glycosyl transferase family 3" evidence="10">
    <location>
        <begin position="73"/>
        <end position="324"/>
    </location>
</feature>